<dbReference type="GO" id="GO:0005886">
    <property type="term" value="C:plasma membrane"/>
    <property type="evidence" value="ECO:0007669"/>
    <property type="project" value="UniProtKB-SubCell"/>
</dbReference>
<dbReference type="PANTHER" id="PTHR30572">
    <property type="entry name" value="MEMBRANE COMPONENT OF TRANSPORTER-RELATED"/>
    <property type="match status" value="1"/>
</dbReference>
<dbReference type="Pfam" id="PF12704">
    <property type="entry name" value="MacB_PCD"/>
    <property type="match status" value="1"/>
</dbReference>
<feature type="transmembrane region" description="Helical" evidence="7">
    <location>
        <begin position="20"/>
        <end position="41"/>
    </location>
</feature>
<dbReference type="OrthoDB" id="11469at2157"/>
<evidence type="ECO:0000259" key="9">
    <source>
        <dbReference type="Pfam" id="PF12704"/>
    </source>
</evidence>
<comment type="similarity">
    <text evidence="6">Belongs to the ABC-4 integral membrane protein family.</text>
</comment>
<comment type="subcellular location">
    <subcellularLocation>
        <location evidence="1">Cell membrane</location>
        <topology evidence="1">Multi-pass membrane protein</topology>
    </subcellularLocation>
</comment>
<dbReference type="STRING" id="880724.Metig_1076"/>
<evidence type="ECO:0000256" key="5">
    <source>
        <dbReference type="ARBA" id="ARBA00023136"/>
    </source>
</evidence>
<feature type="transmembrane region" description="Helical" evidence="7">
    <location>
        <begin position="329"/>
        <end position="353"/>
    </location>
</feature>
<evidence type="ECO:0000256" key="1">
    <source>
        <dbReference type="ARBA" id="ARBA00004651"/>
    </source>
</evidence>
<keyword evidence="4 7" id="KW-1133">Transmembrane helix</keyword>
<protein>
    <recommendedName>
        <fullName evidence="12">ABC3 transporter permease protein domain-containing protein</fullName>
    </recommendedName>
</protein>
<feature type="transmembrane region" description="Helical" evidence="7">
    <location>
        <begin position="241"/>
        <end position="265"/>
    </location>
</feature>
<evidence type="ECO:0000256" key="4">
    <source>
        <dbReference type="ARBA" id="ARBA00022989"/>
    </source>
</evidence>
<keyword evidence="3 7" id="KW-0812">Transmembrane</keyword>
<evidence type="ECO:0000313" key="11">
    <source>
        <dbReference type="Proteomes" id="UP000009227"/>
    </source>
</evidence>
<evidence type="ECO:0000256" key="3">
    <source>
        <dbReference type="ARBA" id="ARBA00022692"/>
    </source>
</evidence>
<evidence type="ECO:0000259" key="8">
    <source>
        <dbReference type="Pfam" id="PF02687"/>
    </source>
</evidence>
<dbReference type="KEGG" id="mig:Metig_1076"/>
<evidence type="ECO:0008006" key="12">
    <source>
        <dbReference type="Google" id="ProtNLM"/>
    </source>
</evidence>
<dbReference type="PANTHER" id="PTHR30572:SF4">
    <property type="entry name" value="ABC TRANSPORTER PERMEASE YTRF"/>
    <property type="match status" value="1"/>
</dbReference>
<keyword evidence="5 7" id="KW-0472">Membrane</keyword>
<keyword evidence="2" id="KW-1003">Cell membrane</keyword>
<dbReference type="InterPro" id="IPR003838">
    <property type="entry name" value="ABC3_permease_C"/>
</dbReference>
<reference evidence="10 11" key="1">
    <citation type="submission" date="2011-05" db="EMBL/GenBank/DDBJ databases">
        <title>Complete sequence of Methanotorris igneus Kol 5.</title>
        <authorList>
            <consortium name="US DOE Joint Genome Institute"/>
            <person name="Lucas S."/>
            <person name="Han J."/>
            <person name="Lapidus A."/>
            <person name="Cheng J.-F."/>
            <person name="Goodwin L."/>
            <person name="Pitluck S."/>
            <person name="Peters L."/>
            <person name="Mikhailova N."/>
            <person name="Chertkov O."/>
            <person name="Han C."/>
            <person name="Tapia R."/>
            <person name="Land M."/>
            <person name="Hauser L."/>
            <person name="Kyrpides N."/>
            <person name="Ivanova N."/>
            <person name="Pagani I."/>
            <person name="Sieprawska-Lupa M."/>
            <person name="Whitman W."/>
            <person name="Woyke T."/>
        </authorList>
    </citation>
    <scope>NUCLEOTIDE SEQUENCE [LARGE SCALE GENOMIC DNA]</scope>
    <source>
        <strain evidence="11">DSM 5666 / JCM 11834 / Kol 5</strain>
    </source>
</reference>
<evidence type="ECO:0000256" key="2">
    <source>
        <dbReference type="ARBA" id="ARBA00022475"/>
    </source>
</evidence>
<feature type="domain" description="ABC3 transporter permease C-terminal" evidence="8">
    <location>
        <begin position="246"/>
        <end position="360"/>
    </location>
</feature>
<feature type="domain" description="MacB-like periplasmic core" evidence="9">
    <location>
        <begin position="17"/>
        <end position="211"/>
    </location>
</feature>
<evidence type="ECO:0000256" key="7">
    <source>
        <dbReference type="SAM" id="Phobius"/>
    </source>
</evidence>
<dbReference type="Pfam" id="PF02687">
    <property type="entry name" value="FtsX"/>
    <property type="match status" value="1"/>
</dbReference>
<dbReference type="InterPro" id="IPR050250">
    <property type="entry name" value="Macrolide_Exporter_MacB"/>
</dbReference>
<gene>
    <name evidence="10" type="ordered locus">Metig_1076</name>
</gene>
<dbReference type="GO" id="GO:0022857">
    <property type="term" value="F:transmembrane transporter activity"/>
    <property type="evidence" value="ECO:0007669"/>
    <property type="project" value="TreeGrafter"/>
</dbReference>
<accession>F6BDQ4</accession>
<feature type="transmembrane region" description="Helical" evidence="7">
    <location>
        <begin position="286"/>
        <end position="317"/>
    </location>
</feature>
<proteinExistence type="inferred from homology"/>
<evidence type="ECO:0000256" key="6">
    <source>
        <dbReference type="ARBA" id="ARBA00038076"/>
    </source>
</evidence>
<name>F6BDQ4_METIK</name>
<dbReference type="RefSeq" id="WP_013799216.1">
    <property type="nucleotide sequence ID" value="NC_015562.1"/>
</dbReference>
<dbReference type="EMBL" id="CP002737">
    <property type="protein sequence ID" value="AEF96615.1"/>
    <property type="molecule type" value="Genomic_DNA"/>
</dbReference>
<dbReference type="HOGENOM" id="CLU_000604_8_0_2"/>
<dbReference type="GeneID" id="10643930"/>
<sequence length="367" mass="40583">MYLKMAKRNLNRHILRSTLALLGIIIGVMAISSLGILGGGLKQGIIKNFEGVANFVVVLPNTEEGYLHFTKKDVDKLKKLNCIVIPISSKTDIVYIKGKNKKAYVTIYGIKKEDIKYLNLGIKNKLTDTTTYADSFFVNIHDVNTGDMVVLKNISLRINGIYNSSFFVISQNSIILSEKTYKRFYGNNYSMIVLYVKNKDDISKIKNETEKIMNRKEKTAIVLSMDRILQSINDVMDKVSLFLMGIGGISLLVAGIGIGNVMLMSTIERTKEIGVMKSIGASKRDIITLFLYEALILGVVGSIIGAMLSLGVGYLVVHYLLRSSITMESLIYVFLGILFGVGTSIVASLYPAYKAANLDPIKALKSD</sequence>
<dbReference type="InterPro" id="IPR025857">
    <property type="entry name" value="MacB_PCD"/>
</dbReference>
<evidence type="ECO:0000313" key="10">
    <source>
        <dbReference type="EMBL" id="AEF96615.1"/>
    </source>
</evidence>
<dbReference type="AlphaFoldDB" id="F6BDQ4"/>
<organism evidence="11">
    <name type="scientific">Methanotorris igneus (strain DSM 5666 / JCM 11834 / Kol 5)</name>
    <dbReference type="NCBI Taxonomy" id="880724"/>
    <lineage>
        <taxon>Archaea</taxon>
        <taxon>Methanobacteriati</taxon>
        <taxon>Methanobacteriota</taxon>
        <taxon>Methanomada group</taxon>
        <taxon>Methanococci</taxon>
        <taxon>Methanococcales</taxon>
        <taxon>Methanocaldococcaceae</taxon>
        <taxon>Methanotorris</taxon>
    </lineage>
</organism>
<keyword evidence="11" id="KW-1185">Reference proteome</keyword>
<dbReference type="Proteomes" id="UP000009227">
    <property type="component" value="Chromosome"/>
</dbReference>